<dbReference type="SUPFAM" id="SSF56507">
    <property type="entry name" value="Methionine synthase activation domain-like"/>
    <property type="match status" value="1"/>
</dbReference>
<dbReference type="Gene3D" id="3.40.109.40">
    <property type="match status" value="1"/>
</dbReference>
<protein>
    <submittedName>
        <fullName evidence="2">Vitamin B12 dependent methionine synthase</fullName>
    </submittedName>
</protein>
<proteinExistence type="predicted"/>
<evidence type="ECO:0000313" key="2">
    <source>
        <dbReference type="EMBL" id="GAT62237.1"/>
    </source>
</evidence>
<dbReference type="EMBL" id="BDCR01000001">
    <property type="protein sequence ID" value="GAT62237.1"/>
    <property type="molecule type" value="Genomic_DNA"/>
</dbReference>
<evidence type="ECO:0000313" key="3">
    <source>
        <dbReference type="Proteomes" id="UP000076586"/>
    </source>
</evidence>
<dbReference type="InterPro" id="IPR004223">
    <property type="entry name" value="VitB12-dep_Met_synth_activ_dom"/>
</dbReference>
<dbReference type="AlphaFoldDB" id="A0A161LDU5"/>
<name>A0A161LDU5_9BACT</name>
<accession>A0A161LDU5</accession>
<evidence type="ECO:0000259" key="1">
    <source>
        <dbReference type="Pfam" id="PF02965"/>
    </source>
</evidence>
<dbReference type="Proteomes" id="UP000076586">
    <property type="component" value="Unassembled WGS sequence"/>
</dbReference>
<dbReference type="GO" id="GO:0008705">
    <property type="term" value="F:methionine synthase activity"/>
    <property type="evidence" value="ECO:0007669"/>
    <property type="project" value="InterPro"/>
</dbReference>
<reference evidence="3" key="1">
    <citation type="submission" date="2016-04" db="EMBL/GenBank/DDBJ databases">
        <title>Draft genome sequence of Paludibacter jiangxiensis strain NM7.</title>
        <authorList>
            <person name="Qiu Y."/>
            <person name="Matsuura N."/>
            <person name="Ohashi A."/>
            <person name="Tourlousse M.D."/>
            <person name="Sekiguchi Y."/>
        </authorList>
    </citation>
    <scope>NUCLEOTIDE SEQUENCE [LARGE SCALE GENOMIC DNA]</scope>
    <source>
        <strain evidence="3">NM7</strain>
    </source>
</reference>
<feature type="domain" description="AdoMet activation" evidence="1">
    <location>
        <begin position="158"/>
        <end position="223"/>
    </location>
</feature>
<sequence length="235" mass="26241">MQHTEFQTYSYTFEEVAPTVVEICDFLRLDPSEKEHPGIVFLEEILPELQSNKYIRGGYKILPVDELSIPDGQIVIADTSLRVERQVAGYLKGSEYAALFLCTAGDLFSELSTYLNDQNDFLEAYIVDTIGSLTVEKTMDKIQAALELKAAARGLEISNRYSPGYCNWHLSSQKALFSLIGENPSGISLTDSCLMQPIKSVSGIIGIGKTVTRKEYGCVVCQNENCIYRKIKQQI</sequence>
<dbReference type="InterPro" id="IPR037010">
    <property type="entry name" value="VitB12-dep_Met_synth_activ_sf"/>
</dbReference>
<reference evidence="3" key="2">
    <citation type="journal article" date="2017" name="Genome Announc.">
        <title>Draft genome sequence of Paludibacter jiangxiensis NM7(T), a propionate-producing fermentative bacterium.</title>
        <authorList>
            <person name="Qiu Y.-L."/>
            <person name="Tourlousse D.M."/>
            <person name="Matsuura N."/>
            <person name="Ohashi A."/>
            <person name="Sekiguchi Y."/>
        </authorList>
    </citation>
    <scope>NUCLEOTIDE SEQUENCE [LARGE SCALE GENOMIC DNA]</scope>
    <source>
        <strain evidence="3">NM7</strain>
    </source>
</reference>
<dbReference type="Pfam" id="PF02965">
    <property type="entry name" value="Met_synt_B12"/>
    <property type="match status" value="1"/>
</dbReference>
<keyword evidence="3" id="KW-1185">Reference proteome</keyword>
<comment type="caution">
    <text evidence="2">The sequence shown here is derived from an EMBL/GenBank/DDBJ whole genome shotgun (WGS) entry which is preliminary data.</text>
</comment>
<dbReference type="STRING" id="681398.PJIAN_1830"/>
<gene>
    <name evidence="2" type="ORF">PJIAN_1830</name>
</gene>
<dbReference type="RefSeq" id="WP_068702262.1">
    <property type="nucleotide sequence ID" value="NZ_BDCR01000001.1"/>
</dbReference>
<organism evidence="2 3">
    <name type="scientific">Paludibacter jiangxiensis</name>
    <dbReference type="NCBI Taxonomy" id="681398"/>
    <lineage>
        <taxon>Bacteria</taxon>
        <taxon>Pseudomonadati</taxon>
        <taxon>Bacteroidota</taxon>
        <taxon>Bacteroidia</taxon>
        <taxon>Bacteroidales</taxon>
        <taxon>Paludibacteraceae</taxon>
        <taxon>Paludibacter</taxon>
    </lineage>
</organism>